<sequence length="205" mass="22599">MAFHGWPIEAVEFYEGLEADNSKVYWQDHRDTYERHVKAPMEELLAELADEFGPGTMFRPYRDVRFSADKSPYKTTCAARIGAGYVSFSAEGLSAGSGLYMPDPAALQRFRAAVDATDSGTALAGIVADLRKAGYQVTAHDVLKTAPRGYPADHPRIELLRHKGLAMMTSWPVGAWLGTCRAKDRVVTTLRAAVPLGQWLDRHVG</sequence>
<dbReference type="InterPro" id="IPR015996">
    <property type="entry name" value="UCP028451"/>
</dbReference>
<protein>
    <submittedName>
        <fullName evidence="1">DUF2461 domain-containing protein</fullName>
    </submittedName>
</protein>
<dbReference type="PANTHER" id="PTHR36452">
    <property type="entry name" value="CHROMOSOME 12, WHOLE GENOME SHOTGUN SEQUENCE"/>
    <property type="match status" value="1"/>
</dbReference>
<evidence type="ECO:0000313" key="2">
    <source>
        <dbReference type="Proteomes" id="UP001055159"/>
    </source>
</evidence>
<accession>A0ABY3U925</accession>
<dbReference type="PANTHER" id="PTHR36452:SF1">
    <property type="entry name" value="DUF2461 DOMAIN-CONTAINING PROTEIN"/>
    <property type="match status" value="1"/>
</dbReference>
<dbReference type="NCBIfam" id="TIGR02453">
    <property type="entry name" value="TIGR02453 family protein"/>
    <property type="match status" value="1"/>
</dbReference>
<organism evidence="1 2">
    <name type="scientific">Mycolicibacterium rufum</name>
    <dbReference type="NCBI Taxonomy" id="318424"/>
    <lineage>
        <taxon>Bacteria</taxon>
        <taxon>Bacillati</taxon>
        <taxon>Actinomycetota</taxon>
        <taxon>Actinomycetes</taxon>
        <taxon>Mycobacteriales</taxon>
        <taxon>Mycobacteriaceae</taxon>
        <taxon>Mycolicibacterium</taxon>
    </lineage>
</organism>
<gene>
    <name evidence="1" type="ORF">MJO55_23270</name>
</gene>
<dbReference type="Pfam" id="PF09365">
    <property type="entry name" value="DUF2461"/>
    <property type="match status" value="1"/>
</dbReference>
<reference evidence="1" key="1">
    <citation type="submission" date="2022-08" db="EMBL/GenBank/DDBJ databases">
        <title>Whole genome sequencing of non-tuberculosis mycobacteria type-strains.</title>
        <authorList>
            <person name="Igarashi Y."/>
            <person name="Osugi A."/>
            <person name="Mitarai S."/>
        </authorList>
    </citation>
    <scope>NUCLEOTIDE SEQUENCE</scope>
    <source>
        <strain evidence="1">JCM 16372</strain>
    </source>
</reference>
<proteinExistence type="predicted"/>
<dbReference type="RefSeq" id="WP_043412594.1">
    <property type="nucleotide sequence ID" value="NZ_CP092427.2"/>
</dbReference>
<name>A0ABY3U925_9MYCO</name>
<dbReference type="EMBL" id="CP092427">
    <property type="protein sequence ID" value="ULP36109.1"/>
    <property type="molecule type" value="Genomic_DNA"/>
</dbReference>
<dbReference type="InterPro" id="IPR012808">
    <property type="entry name" value="CHP02453"/>
</dbReference>
<dbReference type="Proteomes" id="UP001055159">
    <property type="component" value="Chromosome"/>
</dbReference>
<evidence type="ECO:0000313" key="1">
    <source>
        <dbReference type="EMBL" id="ULP36109.1"/>
    </source>
</evidence>
<keyword evidence="2" id="KW-1185">Reference proteome</keyword>
<dbReference type="PIRSF" id="PIRSF028451">
    <property type="entry name" value="UCP028451"/>
    <property type="match status" value="1"/>
</dbReference>